<dbReference type="Proteomes" id="UP000254425">
    <property type="component" value="Chromosome"/>
</dbReference>
<dbReference type="InterPro" id="IPR023213">
    <property type="entry name" value="CAT-like_dom_sf"/>
</dbReference>
<dbReference type="GO" id="GO:0003824">
    <property type="term" value="F:catalytic activity"/>
    <property type="evidence" value="ECO:0007669"/>
    <property type="project" value="InterPro"/>
</dbReference>
<protein>
    <recommendedName>
        <fullName evidence="1">Condensation domain-containing protein</fullName>
    </recommendedName>
</protein>
<dbReference type="AlphaFoldDB" id="A0A345XYT6"/>
<proteinExistence type="predicted"/>
<dbReference type="InterPro" id="IPR001242">
    <property type="entry name" value="Condensation_dom"/>
</dbReference>
<dbReference type="GO" id="GO:0044550">
    <property type="term" value="P:secondary metabolite biosynthetic process"/>
    <property type="evidence" value="ECO:0007669"/>
    <property type="project" value="TreeGrafter"/>
</dbReference>
<dbReference type="SUPFAM" id="SSF52777">
    <property type="entry name" value="CoA-dependent acyltransferases"/>
    <property type="match status" value="2"/>
</dbReference>
<dbReference type="Gene3D" id="3.30.559.30">
    <property type="entry name" value="Nonribosomal peptide synthetase, condensation domain"/>
    <property type="match status" value="1"/>
</dbReference>
<dbReference type="Gene3D" id="3.30.559.10">
    <property type="entry name" value="Chloramphenicol acetyltransferase-like domain"/>
    <property type="match status" value="1"/>
</dbReference>
<evidence type="ECO:0000259" key="1">
    <source>
        <dbReference type="Pfam" id="PF00668"/>
    </source>
</evidence>
<name>A0A345XYT6_9ACTN</name>
<keyword evidence="3" id="KW-1185">Reference proteome</keyword>
<dbReference type="Pfam" id="PF00668">
    <property type="entry name" value="Condensation"/>
    <property type="match status" value="1"/>
</dbReference>
<gene>
    <name evidence="2" type="ORF">DVA86_33920</name>
</gene>
<dbReference type="GO" id="GO:0008610">
    <property type="term" value="P:lipid biosynthetic process"/>
    <property type="evidence" value="ECO:0007669"/>
    <property type="project" value="UniProtKB-ARBA"/>
</dbReference>
<dbReference type="GO" id="GO:0005829">
    <property type="term" value="C:cytosol"/>
    <property type="evidence" value="ECO:0007669"/>
    <property type="project" value="TreeGrafter"/>
</dbReference>
<accession>A0A345XYT6</accession>
<organism evidence="2 3">
    <name type="scientific">Streptomyces armeniacus</name>
    <dbReference type="NCBI Taxonomy" id="83291"/>
    <lineage>
        <taxon>Bacteria</taxon>
        <taxon>Bacillati</taxon>
        <taxon>Actinomycetota</taxon>
        <taxon>Actinomycetes</taxon>
        <taxon>Kitasatosporales</taxon>
        <taxon>Streptomycetaceae</taxon>
        <taxon>Streptomyces</taxon>
    </lineage>
</organism>
<dbReference type="RefSeq" id="WP_208883982.1">
    <property type="nucleotide sequence ID" value="NZ_CP031320.1"/>
</dbReference>
<dbReference type="KEGG" id="sarm:DVA86_33920"/>
<reference evidence="2 3" key="1">
    <citation type="submission" date="2018-07" db="EMBL/GenBank/DDBJ databases">
        <title>Draft genome of the type strain Streptomyces armeniacus ATCC 15676.</title>
        <authorList>
            <person name="Labana P."/>
            <person name="Gosse J.T."/>
            <person name="Boddy C.N."/>
        </authorList>
    </citation>
    <scope>NUCLEOTIDE SEQUENCE [LARGE SCALE GENOMIC DNA]</scope>
    <source>
        <strain evidence="2 3">ATCC 15676</strain>
    </source>
</reference>
<dbReference type="CDD" id="cd19540">
    <property type="entry name" value="LCL_NRPS-like"/>
    <property type="match status" value="1"/>
</dbReference>
<dbReference type="GO" id="GO:0031177">
    <property type="term" value="F:phosphopantetheine binding"/>
    <property type="evidence" value="ECO:0007669"/>
    <property type="project" value="TreeGrafter"/>
</dbReference>
<evidence type="ECO:0000313" key="2">
    <source>
        <dbReference type="EMBL" id="AXK36802.1"/>
    </source>
</evidence>
<dbReference type="GO" id="GO:0043041">
    <property type="term" value="P:amino acid activation for nonribosomal peptide biosynthetic process"/>
    <property type="evidence" value="ECO:0007669"/>
    <property type="project" value="TreeGrafter"/>
</dbReference>
<sequence>MIPLSFAQRRLWFIDKFQGASATYNVPFVLRLTGDLDTDALRAAVRDVVARHESLRTLIVEDADGVPGQHVLPASAAEACPETPLVDVEPTALDEAVRDAGSYTFDLSAEIPVRTTLFRHAPDQYVLLLLVHHIASDGESMAPLARDLAAAYTARHEGTEPGWPELPVQYTDYTLWQRELLGDENDPDSVLSEQVRYWREELAGVPQPLRLPTDRPRPPAASHRGGVVRFPIDPELLAAVEELARDREVTVPMVMQAALGVLLHHLGGGDDIAIGSTIAGRTDDELAELVGFFVNTWVLRADLSATPTFDQVLTQVQRKALAAYDSQDAPFERLVELLNPERSTAYHPLFQTMFTWENEAWLDLELPGVTGRLEAVSTPTAKFDLEFNYFKDPDRPGMLCYLEYATDLFDHATAEAIGARYLRLLDAVVTEPGRPVALADLLDAGERERVLVELAGGVAVRPEVSVAGLVERWAVSSPGAVAET</sequence>
<feature type="domain" description="Condensation" evidence="1">
    <location>
        <begin position="1"/>
        <end position="449"/>
    </location>
</feature>
<evidence type="ECO:0000313" key="3">
    <source>
        <dbReference type="Proteomes" id="UP000254425"/>
    </source>
</evidence>
<dbReference type="PANTHER" id="PTHR45527">
    <property type="entry name" value="NONRIBOSOMAL PEPTIDE SYNTHETASE"/>
    <property type="match status" value="1"/>
</dbReference>
<dbReference type="EMBL" id="CP031320">
    <property type="protein sequence ID" value="AXK36802.1"/>
    <property type="molecule type" value="Genomic_DNA"/>
</dbReference>
<dbReference type="PANTHER" id="PTHR45527:SF1">
    <property type="entry name" value="FATTY ACID SYNTHASE"/>
    <property type="match status" value="1"/>
</dbReference>